<keyword evidence="4" id="KW-1185">Reference proteome</keyword>
<dbReference type="Pfam" id="PF13309">
    <property type="entry name" value="HTH_22"/>
    <property type="match status" value="1"/>
</dbReference>
<dbReference type="InterPro" id="IPR039446">
    <property type="entry name" value="DauR-like"/>
</dbReference>
<feature type="domain" description="Transcriptional regulator DauR-like HTH" evidence="2">
    <location>
        <begin position="146"/>
        <end position="207"/>
    </location>
</feature>
<dbReference type="RefSeq" id="WP_213236674.1">
    <property type="nucleotide sequence ID" value="NZ_JAHBCL010000013.1"/>
</dbReference>
<evidence type="ECO:0000259" key="2">
    <source>
        <dbReference type="Pfam" id="PF13309"/>
    </source>
</evidence>
<dbReference type="Proteomes" id="UP000746471">
    <property type="component" value="Unassembled WGS sequence"/>
</dbReference>
<evidence type="ECO:0000313" key="3">
    <source>
        <dbReference type="EMBL" id="MBS7526816.1"/>
    </source>
</evidence>
<dbReference type="Pfam" id="PF08348">
    <property type="entry name" value="PAS_6"/>
    <property type="match status" value="1"/>
</dbReference>
<proteinExistence type="predicted"/>
<dbReference type="InterPro" id="IPR013559">
    <property type="entry name" value="YheO"/>
</dbReference>
<organism evidence="3 4">
    <name type="scientific">Fusibacter paucivorans</name>
    <dbReference type="NCBI Taxonomy" id="76009"/>
    <lineage>
        <taxon>Bacteria</taxon>
        <taxon>Bacillati</taxon>
        <taxon>Bacillota</taxon>
        <taxon>Clostridia</taxon>
        <taxon>Eubacteriales</taxon>
        <taxon>Eubacteriales Family XII. Incertae Sedis</taxon>
        <taxon>Fusibacter</taxon>
    </lineage>
</organism>
<sequence>MKKAIHPILEKLIPVARGVAETFGSNCEVVIHDFSDLEYSIAAIFNGHVTGRTVETKMTETVMKQIDKKIDGEDVYNYTGKSTLGRELKSTTSFIKDMDEKIIGCMCINFDITDMISAKNILSELCKVNEEEVNVIGEINKVNDVLYDIVENTIHKFGRPVIYLTKDEKVSIVKDLEDKGVFLIKGAIDYVANSLQVSRYTIYNYLDGIREGK</sequence>
<dbReference type="PANTHER" id="PTHR35568">
    <property type="entry name" value="TRANSCRIPTIONAL REGULATOR DAUR"/>
    <property type="match status" value="1"/>
</dbReference>
<name>A0ABS5PQE8_9FIRM</name>
<reference evidence="3 4" key="1">
    <citation type="submission" date="2021-05" db="EMBL/GenBank/DDBJ databases">
        <title>Fusibacter ferrireducens sp. nov., an anaerobic, sulfur- and Fe-reducing bacterium isolated from the mangrove sediment.</title>
        <authorList>
            <person name="Qiu D."/>
        </authorList>
    </citation>
    <scope>NUCLEOTIDE SEQUENCE [LARGE SCALE GENOMIC DNA]</scope>
    <source>
        <strain evidence="3 4">DSM 12116</strain>
    </source>
</reference>
<evidence type="ECO:0000313" key="4">
    <source>
        <dbReference type="Proteomes" id="UP000746471"/>
    </source>
</evidence>
<dbReference type="EMBL" id="JAHBCL010000013">
    <property type="protein sequence ID" value="MBS7526816.1"/>
    <property type="molecule type" value="Genomic_DNA"/>
</dbReference>
<comment type="caution">
    <text evidence="3">The sequence shown here is derived from an EMBL/GenBank/DDBJ whole genome shotgun (WGS) entry which is preliminary data.</text>
</comment>
<feature type="domain" description="YheO-like" evidence="1">
    <location>
        <begin position="9"/>
        <end position="120"/>
    </location>
</feature>
<protein>
    <submittedName>
        <fullName evidence="3">PAS domain-containing protein</fullName>
    </submittedName>
</protein>
<dbReference type="PANTHER" id="PTHR35568:SF1">
    <property type="entry name" value="TRANSCRIPTIONAL REGULATOR DAUR"/>
    <property type="match status" value="1"/>
</dbReference>
<evidence type="ECO:0000259" key="1">
    <source>
        <dbReference type="Pfam" id="PF08348"/>
    </source>
</evidence>
<dbReference type="InterPro" id="IPR039445">
    <property type="entry name" value="DauR-like_HTH"/>
</dbReference>
<accession>A0ABS5PQE8</accession>
<gene>
    <name evidence="3" type="ORF">KHM83_09015</name>
</gene>